<evidence type="ECO:0000256" key="12">
    <source>
        <dbReference type="SAM" id="Phobius"/>
    </source>
</evidence>
<proteinExistence type="predicted"/>
<sequence length="612" mass="67222">MFFASTGLAALIGAAFVILIVAIVNLRSQSRTERHSEEVIATANKLEKLVLDLQTGARGYVISHHGVYLKPWQNANAAFPEIASNLLKLVKSNPTQTKRAKRIIAGIKDYEVTWADLVILTAAENPSKARALVITGVGEQKVDLLRTEFDTFVAAEQMQSDMLRKKADRQENYAIAFGAFGLGSSLLLIGVFGFYVAWRVVGPIRRVAGATQRLAAGDLTERVLEGGRDEIGELGRNFNRMAESIETAQHELAGQNKDLARLTTVLRGVLDSTVDGIALTDLEGNIQIVNRPLQRFVDELGLEQDGNVVSQLLSAREKLRDPENFQELMERLREHPDEPSADEFEFVDPYRVFVEFTAPVLTDEGELLGRIWTLREVTQERELDRLKDEFVATVSRELRTPLTSMMGFLEMLREGEAGSLTPEQSRFLGIVYRSSERLQRLVGDLLFVARLDASGLQLHLEDGVRLDEVVTDSIESSSALARSKDIELTFDCAEANGVAVRGDKERLAQVTANLLSNALKFTPSGGKVAARVFVDGEDGVLEIEDTGIGIPEAEQERLFSRFFRSSTATNQAIPGTGLGLAIARAIAEAHGGSITVKSRVGEGTCFRVVIPL</sequence>
<keyword evidence="4" id="KW-1003">Cell membrane</keyword>
<evidence type="ECO:0000256" key="5">
    <source>
        <dbReference type="ARBA" id="ARBA00022553"/>
    </source>
</evidence>
<feature type="domain" description="HAMP" evidence="14">
    <location>
        <begin position="198"/>
        <end position="250"/>
    </location>
</feature>
<dbReference type="GO" id="GO:0030295">
    <property type="term" value="F:protein kinase activator activity"/>
    <property type="evidence" value="ECO:0007669"/>
    <property type="project" value="TreeGrafter"/>
</dbReference>
<keyword evidence="11 12" id="KW-0472">Membrane</keyword>
<dbReference type="SUPFAM" id="SSF55874">
    <property type="entry name" value="ATPase domain of HSP90 chaperone/DNA topoisomerase II/histidine kinase"/>
    <property type="match status" value="1"/>
</dbReference>
<dbReference type="EC" id="2.7.13.3" evidence="3"/>
<dbReference type="InterPro" id="IPR005467">
    <property type="entry name" value="His_kinase_dom"/>
</dbReference>
<feature type="transmembrane region" description="Helical" evidence="12">
    <location>
        <begin position="6"/>
        <end position="26"/>
    </location>
</feature>
<dbReference type="InterPro" id="IPR003660">
    <property type="entry name" value="HAMP_dom"/>
</dbReference>
<evidence type="ECO:0000259" key="14">
    <source>
        <dbReference type="PROSITE" id="PS50885"/>
    </source>
</evidence>
<dbReference type="CDD" id="cd19410">
    <property type="entry name" value="HK9-like_sensor"/>
    <property type="match status" value="1"/>
</dbReference>
<accession>A0A6J6NJG1</accession>
<dbReference type="PANTHER" id="PTHR42878">
    <property type="entry name" value="TWO-COMPONENT HISTIDINE KINASE"/>
    <property type="match status" value="1"/>
</dbReference>
<dbReference type="SMART" id="SM00388">
    <property type="entry name" value="HisKA"/>
    <property type="match status" value="1"/>
</dbReference>
<keyword evidence="10" id="KW-0902">Two-component regulatory system</keyword>
<dbReference type="SUPFAM" id="SSF47384">
    <property type="entry name" value="Homodimeric domain of signal transducing histidine kinase"/>
    <property type="match status" value="1"/>
</dbReference>
<dbReference type="InterPro" id="IPR050351">
    <property type="entry name" value="BphY/WalK/GraS-like"/>
</dbReference>
<dbReference type="Pfam" id="PF00672">
    <property type="entry name" value="HAMP"/>
    <property type="match status" value="1"/>
</dbReference>
<dbReference type="InterPro" id="IPR003594">
    <property type="entry name" value="HATPase_dom"/>
</dbReference>
<dbReference type="CDD" id="cd00075">
    <property type="entry name" value="HATPase"/>
    <property type="match status" value="1"/>
</dbReference>
<dbReference type="Pfam" id="PF05227">
    <property type="entry name" value="CHASE3"/>
    <property type="match status" value="1"/>
</dbReference>
<dbReference type="AlphaFoldDB" id="A0A6J6NJG1"/>
<organism evidence="15">
    <name type="scientific">freshwater metagenome</name>
    <dbReference type="NCBI Taxonomy" id="449393"/>
    <lineage>
        <taxon>unclassified sequences</taxon>
        <taxon>metagenomes</taxon>
        <taxon>ecological metagenomes</taxon>
    </lineage>
</organism>
<dbReference type="PRINTS" id="PR00344">
    <property type="entry name" value="BCTRLSENSOR"/>
</dbReference>
<keyword evidence="8" id="KW-0418">Kinase</keyword>
<feature type="domain" description="Histidine kinase" evidence="13">
    <location>
        <begin position="393"/>
        <end position="612"/>
    </location>
</feature>
<evidence type="ECO:0000313" key="15">
    <source>
        <dbReference type="EMBL" id="CAB4684835.1"/>
    </source>
</evidence>
<keyword evidence="9" id="KW-0067">ATP-binding</keyword>
<dbReference type="Pfam" id="PF00512">
    <property type="entry name" value="HisKA"/>
    <property type="match status" value="1"/>
</dbReference>
<dbReference type="PROSITE" id="PS50109">
    <property type="entry name" value="HIS_KIN"/>
    <property type="match status" value="1"/>
</dbReference>
<keyword evidence="12" id="KW-1133">Transmembrane helix</keyword>
<evidence type="ECO:0000256" key="3">
    <source>
        <dbReference type="ARBA" id="ARBA00012438"/>
    </source>
</evidence>
<evidence type="ECO:0000256" key="11">
    <source>
        <dbReference type="ARBA" id="ARBA00023136"/>
    </source>
</evidence>
<keyword evidence="6" id="KW-0808">Transferase</keyword>
<dbReference type="SUPFAM" id="SSF55785">
    <property type="entry name" value="PYP-like sensor domain (PAS domain)"/>
    <property type="match status" value="1"/>
</dbReference>
<feature type="transmembrane region" description="Helical" evidence="12">
    <location>
        <begin position="173"/>
        <end position="198"/>
    </location>
</feature>
<dbReference type="CDD" id="cd06225">
    <property type="entry name" value="HAMP"/>
    <property type="match status" value="1"/>
</dbReference>
<name>A0A6J6NJG1_9ZZZZ</name>
<dbReference type="SUPFAM" id="SSF158472">
    <property type="entry name" value="HAMP domain-like"/>
    <property type="match status" value="1"/>
</dbReference>
<dbReference type="InterPro" id="IPR007891">
    <property type="entry name" value="CHASE3"/>
</dbReference>
<evidence type="ECO:0000256" key="7">
    <source>
        <dbReference type="ARBA" id="ARBA00022741"/>
    </source>
</evidence>
<evidence type="ECO:0000256" key="2">
    <source>
        <dbReference type="ARBA" id="ARBA00004236"/>
    </source>
</evidence>
<dbReference type="InterPro" id="IPR003661">
    <property type="entry name" value="HisK_dim/P_dom"/>
</dbReference>
<dbReference type="EMBL" id="CAEZXP010000001">
    <property type="protein sequence ID" value="CAB4684835.1"/>
    <property type="molecule type" value="Genomic_DNA"/>
</dbReference>
<dbReference type="Gene3D" id="1.10.287.130">
    <property type="match status" value="1"/>
</dbReference>
<evidence type="ECO:0000256" key="9">
    <source>
        <dbReference type="ARBA" id="ARBA00022840"/>
    </source>
</evidence>
<dbReference type="InterPro" id="IPR035965">
    <property type="entry name" value="PAS-like_dom_sf"/>
</dbReference>
<dbReference type="PROSITE" id="PS50885">
    <property type="entry name" value="HAMP"/>
    <property type="match status" value="1"/>
</dbReference>
<dbReference type="FunFam" id="3.30.565.10:FF:000023">
    <property type="entry name" value="PAS domain-containing sensor histidine kinase"/>
    <property type="match status" value="1"/>
</dbReference>
<dbReference type="GO" id="GO:0007234">
    <property type="term" value="P:osmosensory signaling via phosphorelay pathway"/>
    <property type="evidence" value="ECO:0007669"/>
    <property type="project" value="TreeGrafter"/>
</dbReference>
<evidence type="ECO:0000256" key="4">
    <source>
        <dbReference type="ARBA" id="ARBA00022475"/>
    </source>
</evidence>
<protein>
    <recommendedName>
        <fullName evidence="3">histidine kinase</fullName>
        <ecNumber evidence="3">2.7.13.3</ecNumber>
    </recommendedName>
</protein>
<dbReference type="InterPro" id="IPR036890">
    <property type="entry name" value="HATPase_C_sf"/>
</dbReference>
<dbReference type="InterPro" id="IPR036097">
    <property type="entry name" value="HisK_dim/P_sf"/>
</dbReference>
<evidence type="ECO:0000256" key="10">
    <source>
        <dbReference type="ARBA" id="ARBA00023012"/>
    </source>
</evidence>
<keyword evidence="12" id="KW-0812">Transmembrane</keyword>
<gene>
    <name evidence="15" type="ORF">UFOPK2399_00204</name>
</gene>
<comment type="subcellular location">
    <subcellularLocation>
        <location evidence="2">Cell membrane</location>
    </subcellularLocation>
</comment>
<dbReference type="GO" id="GO:0000156">
    <property type="term" value="F:phosphorelay response regulator activity"/>
    <property type="evidence" value="ECO:0007669"/>
    <property type="project" value="TreeGrafter"/>
</dbReference>
<dbReference type="GO" id="GO:0005524">
    <property type="term" value="F:ATP binding"/>
    <property type="evidence" value="ECO:0007669"/>
    <property type="project" value="UniProtKB-KW"/>
</dbReference>
<dbReference type="Gene3D" id="6.10.340.10">
    <property type="match status" value="1"/>
</dbReference>
<dbReference type="SMART" id="SM00304">
    <property type="entry name" value="HAMP"/>
    <property type="match status" value="1"/>
</dbReference>
<evidence type="ECO:0000256" key="8">
    <source>
        <dbReference type="ARBA" id="ARBA00022777"/>
    </source>
</evidence>
<keyword evidence="5" id="KW-0597">Phosphoprotein</keyword>
<reference evidence="15" key="1">
    <citation type="submission" date="2020-05" db="EMBL/GenBank/DDBJ databases">
        <authorList>
            <person name="Chiriac C."/>
            <person name="Salcher M."/>
            <person name="Ghai R."/>
            <person name="Kavagutti S V."/>
        </authorList>
    </citation>
    <scope>NUCLEOTIDE SEQUENCE</scope>
</reference>
<dbReference type="Gene3D" id="3.30.565.10">
    <property type="entry name" value="Histidine kinase-like ATPase, C-terminal domain"/>
    <property type="match status" value="1"/>
</dbReference>
<evidence type="ECO:0000256" key="6">
    <source>
        <dbReference type="ARBA" id="ARBA00022679"/>
    </source>
</evidence>
<dbReference type="GO" id="GO:0005886">
    <property type="term" value="C:plasma membrane"/>
    <property type="evidence" value="ECO:0007669"/>
    <property type="project" value="UniProtKB-SubCell"/>
</dbReference>
<dbReference type="PANTHER" id="PTHR42878:SF7">
    <property type="entry name" value="SENSOR HISTIDINE KINASE GLRK"/>
    <property type="match status" value="1"/>
</dbReference>
<dbReference type="CDD" id="cd00082">
    <property type="entry name" value="HisKA"/>
    <property type="match status" value="1"/>
</dbReference>
<dbReference type="FunFam" id="1.10.287.130:FF:000001">
    <property type="entry name" value="Two-component sensor histidine kinase"/>
    <property type="match status" value="1"/>
</dbReference>
<dbReference type="SMART" id="SM00387">
    <property type="entry name" value="HATPase_c"/>
    <property type="match status" value="1"/>
</dbReference>
<dbReference type="Pfam" id="PF02518">
    <property type="entry name" value="HATPase_c"/>
    <property type="match status" value="1"/>
</dbReference>
<dbReference type="GO" id="GO:0000155">
    <property type="term" value="F:phosphorelay sensor kinase activity"/>
    <property type="evidence" value="ECO:0007669"/>
    <property type="project" value="InterPro"/>
</dbReference>
<evidence type="ECO:0000256" key="1">
    <source>
        <dbReference type="ARBA" id="ARBA00000085"/>
    </source>
</evidence>
<dbReference type="InterPro" id="IPR004358">
    <property type="entry name" value="Sig_transdc_His_kin-like_C"/>
</dbReference>
<keyword evidence="7" id="KW-0547">Nucleotide-binding</keyword>
<evidence type="ECO:0000259" key="13">
    <source>
        <dbReference type="PROSITE" id="PS50109"/>
    </source>
</evidence>
<dbReference type="Gene3D" id="3.30.450.20">
    <property type="entry name" value="PAS domain"/>
    <property type="match status" value="1"/>
</dbReference>
<comment type="catalytic activity">
    <reaction evidence="1">
        <text>ATP + protein L-histidine = ADP + protein N-phospho-L-histidine.</text>
        <dbReference type="EC" id="2.7.13.3"/>
    </reaction>
</comment>